<name>A0ABM6RU70_9FIRM</name>
<feature type="transmembrane region" description="Helical" evidence="6">
    <location>
        <begin position="20"/>
        <end position="43"/>
    </location>
</feature>
<feature type="transmembrane region" description="Helical" evidence="6">
    <location>
        <begin position="174"/>
        <end position="195"/>
    </location>
</feature>
<evidence type="ECO:0000256" key="6">
    <source>
        <dbReference type="SAM" id="Phobius"/>
    </source>
</evidence>
<dbReference type="InterPro" id="IPR011701">
    <property type="entry name" value="MFS"/>
</dbReference>
<evidence type="ECO:0000259" key="7">
    <source>
        <dbReference type="PROSITE" id="PS50850"/>
    </source>
</evidence>
<feature type="transmembrane region" description="Helical" evidence="6">
    <location>
        <begin position="410"/>
        <end position="432"/>
    </location>
</feature>
<evidence type="ECO:0000256" key="4">
    <source>
        <dbReference type="ARBA" id="ARBA00022989"/>
    </source>
</evidence>
<keyword evidence="2" id="KW-0813">Transport</keyword>
<feature type="transmembrane region" description="Helical" evidence="6">
    <location>
        <begin position="481"/>
        <end position="499"/>
    </location>
</feature>
<dbReference type="CDD" id="cd17502">
    <property type="entry name" value="MFS_Azr1_MDR_like"/>
    <property type="match status" value="1"/>
</dbReference>
<dbReference type="PANTHER" id="PTHR23501">
    <property type="entry name" value="MAJOR FACILITATOR SUPERFAMILY"/>
    <property type="match status" value="1"/>
</dbReference>
<dbReference type="Gene3D" id="1.20.1250.20">
    <property type="entry name" value="MFS general substrate transporter like domains"/>
    <property type="match status" value="1"/>
</dbReference>
<evidence type="ECO:0000313" key="8">
    <source>
        <dbReference type="EMBL" id="AUW95020.1"/>
    </source>
</evidence>
<dbReference type="Gene3D" id="1.20.1720.10">
    <property type="entry name" value="Multidrug resistance protein D"/>
    <property type="match status" value="1"/>
</dbReference>
<evidence type="ECO:0000313" key="9">
    <source>
        <dbReference type="Proteomes" id="UP000325292"/>
    </source>
</evidence>
<gene>
    <name evidence="8" type="ORF">BXT84_14525</name>
</gene>
<dbReference type="EMBL" id="CP019454">
    <property type="protein sequence ID" value="AUW95020.1"/>
    <property type="molecule type" value="Genomic_DNA"/>
</dbReference>
<evidence type="ECO:0000256" key="3">
    <source>
        <dbReference type="ARBA" id="ARBA00022692"/>
    </source>
</evidence>
<keyword evidence="3 6" id="KW-0812">Transmembrane</keyword>
<feature type="transmembrane region" description="Helical" evidence="6">
    <location>
        <begin position="307"/>
        <end position="327"/>
    </location>
</feature>
<feature type="domain" description="Major facilitator superfamily (MFS) profile" evidence="7">
    <location>
        <begin position="21"/>
        <end position="504"/>
    </location>
</feature>
<comment type="subcellular location">
    <subcellularLocation>
        <location evidence="1">Cell membrane</location>
        <topology evidence="1">Multi-pass membrane protein</topology>
    </subcellularLocation>
</comment>
<feature type="transmembrane region" description="Helical" evidence="6">
    <location>
        <begin position="367"/>
        <end position="389"/>
    </location>
</feature>
<feature type="transmembrane region" description="Helical" evidence="6">
    <location>
        <begin position="87"/>
        <end position="113"/>
    </location>
</feature>
<keyword evidence="4 6" id="KW-1133">Transmembrane helix</keyword>
<dbReference type="Proteomes" id="UP000325292">
    <property type="component" value="Chromosome"/>
</dbReference>
<feature type="transmembrane region" description="Helical" evidence="6">
    <location>
        <begin position="119"/>
        <end position="138"/>
    </location>
</feature>
<feature type="transmembrane region" description="Helical" evidence="6">
    <location>
        <begin position="55"/>
        <end position="75"/>
    </location>
</feature>
<organism evidence="8 9">
    <name type="scientific">Sulfobacillus thermotolerans</name>
    <dbReference type="NCBI Taxonomy" id="338644"/>
    <lineage>
        <taxon>Bacteria</taxon>
        <taxon>Bacillati</taxon>
        <taxon>Bacillota</taxon>
        <taxon>Clostridia</taxon>
        <taxon>Eubacteriales</taxon>
        <taxon>Clostridiales Family XVII. Incertae Sedis</taxon>
        <taxon>Sulfobacillus</taxon>
    </lineage>
</organism>
<evidence type="ECO:0000256" key="2">
    <source>
        <dbReference type="ARBA" id="ARBA00022448"/>
    </source>
</evidence>
<dbReference type="PANTHER" id="PTHR23501:SF191">
    <property type="entry name" value="VACUOLAR BASIC AMINO ACID TRANSPORTER 4"/>
    <property type="match status" value="1"/>
</dbReference>
<accession>A0ABM6RU70</accession>
<dbReference type="PROSITE" id="PS50850">
    <property type="entry name" value="MFS"/>
    <property type="match status" value="1"/>
</dbReference>
<feature type="transmembrane region" description="Helical" evidence="6">
    <location>
        <begin position="273"/>
        <end position="295"/>
    </location>
</feature>
<reference evidence="8 9" key="1">
    <citation type="journal article" date="2019" name="Sci. Rep.">
        <title>Sulfobacillus thermotolerans: new insights into resistance and metabolic capacities of acidophilic chemolithotrophs.</title>
        <authorList>
            <person name="Panyushkina A.E."/>
            <person name="Babenko V.V."/>
            <person name="Nikitina A.S."/>
            <person name="Selezneva O.V."/>
            <person name="Tsaplina I.A."/>
            <person name="Letarova M.A."/>
            <person name="Kostryukova E.S."/>
            <person name="Letarov A.V."/>
        </authorList>
    </citation>
    <scope>NUCLEOTIDE SEQUENCE [LARGE SCALE GENOMIC DNA]</scope>
    <source>
        <strain evidence="8 9">Kr1</strain>
    </source>
</reference>
<dbReference type="InterPro" id="IPR020846">
    <property type="entry name" value="MFS_dom"/>
</dbReference>
<dbReference type="InterPro" id="IPR036259">
    <property type="entry name" value="MFS_trans_sf"/>
</dbReference>
<feature type="transmembrane region" description="Helical" evidence="6">
    <location>
        <begin position="231"/>
        <end position="253"/>
    </location>
</feature>
<protein>
    <submittedName>
        <fullName evidence="8">MFS transporter</fullName>
    </submittedName>
</protein>
<evidence type="ECO:0000256" key="1">
    <source>
        <dbReference type="ARBA" id="ARBA00004651"/>
    </source>
</evidence>
<keyword evidence="5 6" id="KW-0472">Membrane</keyword>
<evidence type="ECO:0000256" key="5">
    <source>
        <dbReference type="ARBA" id="ARBA00023136"/>
    </source>
</evidence>
<keyword evidence="9" id="KW-1185">Reference proteome</keyword>
<feature type="transmembrane region" description="Helical" evidence="6">
    <location>
        <begin position="339"/>
        <end position="361"/>
    </location>
</feature>
<dbReference type="PRINTS" id="PR01036">
    <property type="entry name" value="TCRTETB"/>
</dbReference>
<feature type="transmembrane region" description="Helical" evidence="6">
    <location>
        <begin position="207"/>
        <end position="225"/>
    </location>
</feature>
<dbReference type="Pfam" id="PF07690">
    <property type="entry name" value="MFS_1"/>
    <property type="match status" value="1"/>
</dbReference>
<proteinExistence type="predicted"/>
<sequence>MGSTQPEHVDQPISPLSRRLIVVGLMLAMALAAMDGTIVATAIPTIVHDLGGFSLFPWVFSIYLLVQAVMVPIYGKLADLFGRKPMLMVGSAIFLLGSALSGLSGSMIELIVFRGIQGIGAAAIIPISTTIVGDLFGLQERAKMQGYLSSVWGISAVVGPAIGGFLVEYASWHWIFYINVPIGLAALFMIGRYLHERLAPHAHRIDALGASLLLIGTGALVLGLLEGGVGWPWLSWPSIMVFAVSIVSLGIFYGHEGRTSEPILPIWVFRHRFIALANAGSLVVGVVSMGLSSYLPIFVQSGLGSTPLVAGFALAAMSIGWPVASAFSGKLYLRIGFRGTALIGSSVMILASLGFLVLTLHSAPWQVALASLLMGAGLGLNSTSLLVGVQSMVAWNQRGVVTGSNMFTRTLGSTVGVAIFGTLVNAFLLGWLRRAPRAIAHILPPGLNVAALTSGTQTHLNMPQSAVFYVRQGLYGGIHQIFWALLLVSVLAIALEWWLPKTHQPQEIS</sequence>
<feature type="transmembrane region" description="Helical" evidence="6">
    <location>
        <begin position="150"/>
        <end position="168"/>
    </location>
</feature>
<dbReference type="SUPFAM" id="SSF103473">
    <property type="entry name" value="MFS general substrate transporter"/>
    <property type="match status" value="1"/>
</dbReference>